<feature type="compositionally biased region" description="Basic and acidic residues" evidence="1">
    <location>
        <begin position="117"/>
        <end position="127"/>
    </location>
</feature>
<feature type="transmembrane region" description="Helical" evidence="2">
    <location>
        <begin position="67"/>
        <end position="88"/>
    </location>
</feature>
<feature type="region of interest" description="Disordered" evidence="1">
    <location>
        <begin position="107"/>
        <end position="127"/>
    </location>
</feature>
<dbReference type="EMBL" id="ML145347">
    <property type="protein sequence ID" value="TBU51279.1"/>
    <property type="molecule type" value="Genomic_DNA"/>
</dbReference>
<keyword evidence="2" id="KW-0812">Transmembrane</keyword>
<evidence type="ECO:0000256" key="1">
    <source>
        <dbReference type="SAM" id="MobiDB-lite"/>
    </source>
</evidence>
<name>A0A4Q9P9G3_9APHY</name>
<accession>A0A4Q9P9G3</accession>
<reference evidence="3 4" key="1">
    <citation type="submission" date="2019-01" db="EMBL/GenBank/DDBJ databases">
        <title>Draft genome sequences of three monokaryotic isolates of the white-rot basidiomycete fungus Dichomitus squalens.</title>
        <authorList>
            <consortium name="DOE Joint Genome Institute"/>
            <person name="Lopez S.C."/>
            <person name="Andreopoulos B."/>
            <person name="Pangilinan J."/>
            <person name="Lipzen A."/>
            <person name="Riley R."/>
            <person name="Ahrendt S."/>
            <person name="Ng V."/>
            <person name="Barry K."/>
            <person name="Daum C."/>
            <person name="Grigoriev I.V."/>
            <person name="Hilden K.S."/>
            <person name="Makela M.R."/>
            <person name="de Vries R.P."/>
        </authorList>
    </citation>
    <scope>NUCLEOTIDE SEQUENCE [LARGE SCALE GENOMIC DNA]</scope>
    <source>
        <strain evidence="3 4">CBS 464.89</strain>
    </source>
</reference>
<evidence type="ECO:0000256" key="2">
    <source>
        <dbReference type="SAM" id="Phobius"/>
    </source>
</evidence>
<feature type="transmembrane region" description="Helical" evidence="2">
    <location>
        <begin position="308"/>
        <end position="333"/>
    </location>
</feature>
<dbReference type="AlphaFoldDB" id="A0A4Q9P9G3"/>
<sequence>MGTASILTEVITTGLVSFGFGVIPILTTSPSRLSALATIATGFLLVIWLSLLVGTLAFHLFSGEEPAPVSSATSALLFIAGFLLSLVAERRLSSSLLRVGRLIRKSQPRPEPATHPSTDHAQDGTRLEGVENPESSVAQSVTQSPAGEHAPPLLERDELRVYMFAYALIIQVFLEGATVAHQVMGLSETVPSRVEEEQTIELADSDKTSMAIVHGMIAFVLTTTLLTAKFSKLECERHLFYLVISGPLAAILLSFVIWLFQIKTAQYEFAETVLNSITAGMFTYSTVAVRLSLGKLQGNTGRSMRKTLLLLATGACGPFVVEIAFQLLAAFLLSTS</sequence>
<dbReference type="Proteomes" id="UP000292082">
    <property type="component" value="Unassembled WGS sequence"/>
</dbReference>
<gene>
    <name evidence="3" type="ORF">BD310DRAFT_942435</name>
</gene>
<feature type="transmembrane region" description="Helical" evidence="2">
    <location>
        <begin position="211"/>
        <end position="228"/>
    </location>
</feature>
<evidence type="ECO:0000313" key="3">
    <source>
        <dbReference type="EMBL" id="TBU51279.1"/>
    </source>
</evidence>
<proteinExistence type="predicted"/>
<protein>
    <submittedName>
        <fullName evidence="3">Uncharacterized protein</fullName>
    </submittedName>
</protein>
<organism evidence="3 4">
    <name type="scientific">Dichomitus squalens</name>
    <dbReference type="NCBI Taxonomy" id="114155"/>
    <lineage>
        <taxon>Eukaryota</taxon>
        <taxon>Fungi</taxon>
        <taxon>Dikarya</taxon>
        <taxon>Basidiomycota</taxon>
        <taxon>Agaricomycotina</taxon>
        <taxon>Agaricomycetes</taxon>
        <taxon>Polyporales</taxon>
        <taxon>Polyporaceae</taxon>
        <taxon>Dichomitus</taxon>
    </lineage>
</organism>
<evidence type="ECO:0000313" key="4">
    <source>
        <dbReference type="Proteomes" id="UP000292082"/>
    </source>
</evidence>
<feature type="transmembrane region" description="Helical" evidence="2">
    <location>
        <begin position="273"/>
        <end position="296"/>
    </location>
</feature>
<feature type="transmembrane region" description="Helical" evidence="2">
    <location>
        <begin position="33"/>
        <end position="61"/>
    </location>
</feature>
<feature type="transmembrane region" description="Helical" evidence="2">
    <location>
        <begin position="240"/>
        <end position="261"/>
    </location>
</feature>
<keyword evidence="4" id="KW-1185">Reference proteome</keyword>
<feature type="transmembrane region" description="Helical" evidence="2">
    <location>
        <begin position="161"/>
        <end position="184"/>
    </location>
</feature>
<feature type="transmembrane region" description="Helical" evidence="2">
    <location>
        <begin position="6"/>
        <end position="26"/>
    </location>
</feature>
<keyword evidence="2" id="KW-0472">Membrane</keyword>
<keyword evidence="2" id="KW-1133">Transmembrane helix</keyword>